<dbReference type="AlphaFoldDB" id="A0AAW7MDV2"/>
<dbReference type="PANTHER" id="PTHR11952">
    <property type="entry name" value="UDP- GLUCOSE PYROPHOSPHORYLASE"/>
    <property type="match status" value="1"/>
</dbReference>
<dbReference type="InterPro" id="IPR002618">
    <property type="entry name" value="UDPGP_fam"/>
</dbReference>
<evidence type="ECO:0000313" key="4">
    <source>
        <dbReference type="EMBL" id="MDN4533471.1"/>
    </source>
</evidence>
<organism evidence="4 5">
    <name type="scientific">Staphylococcus auricularis</name>
    <dbReference type="NCBI Taxonomy" id="29379"/>
    <lineage>
        <taxon>Bacteria</taxon>
        <taxon>Bacillati</taxon>
        <taxon>Bacillota</taxon>
        <taxon>Bacilli</taxon>
        <taxon>Bacillales</taxon>
        <taxon>Staphylococcaceae</taxon>
        <taxon>Staphylococcus</taxon>
    </lineage>
</organism>
<dbReference type="InterPro" id="IPR039741">
    <property type="entry name" value="UDP-sugar_pyrophosphorylase"/>
</dbReference>
<evidence type="ECO:0000313" key="5">
    <source>
        <dbReference type="Proteomes" id="UP001171687"/>
    </source>
</evidence>
<comment type="similarity">
    <text evidence="1">Belongs to the UDPGP type 1 family.</text>
</comment>
<keyword evidence="2 4" id="KW-0808">Transferase</keyword>
<dbReference type="Pfam" id="PF01704">
    <property type="entry name" value="UDPGP"/>
    <property type="match status" value="1"/>
</dbReference>
<evidence type="ECO:0000256" key="2">
    <source>
        <dbReference type="ARBA" id="ARBA00022679"/>
    </source>
</evidence>
<dbReference type="Proteomes" id="UP001171687">
    <property type="component" value="Unassembled WGS sequence"/>
</dbReference>
<gene>
    <name evidence="4" type="ORF">QYH67_07835</name>
</gene>
<sequence length="394" mass="45542">MNNKELEKYNQHHLIEFKKLMSTNEKEELEEKLKTLDLEAIHNLYQDLYVNKEKMSEVPDVQEINYEVKKDKSDEDIERYEKIGLEAIKKGKFAVVLLAGGQGTRLGFKGPKGTFEIEETSLFELQAKQLIQLKELTGKPVDWYIMTSDINQRETELYFEEKDYFGYDASHIHFFNQENMVALNEEGRLVLDQDSNILEIPNGNGGVFKALDDAGYLDQMEENGIEYIFLNNVDNVLVKVLDLMFAGFTYHHSKDVTTKSIEPNEGESVGRLVSKDEKDTVLEYSELEEATANQFHNANIGIHAFKLSFIRKVVNEPLSYHLAVKTMKQLDDDFGVIERPTLKFELFYFDIFQYASSFITLQVDREEEFSPLKNKEGKDSVETATADLKRMNLI</sequence>
<evidence type="ECO:0000256" key="3">
    <source>
        <dbReference type="ARBA" id="ARBA00022695"/>
    </source>
</evidence>
<dbReference type="GeneID" id="64981619"/>
<protein>
    <submittedName>
        <fullName evidence="4">UTP--glucose-1-phosphate uridylyltransferase</fullName>
        <ecNumber evidence="4">2.7.7.9</ecNumber>
    </submittedName>
</protein>
<dbReference type="EMBL" id="JAUHQC010000011">
    <property type="protein sequence ID" value="MDN4533471.1"/>
    <property type="molecule type" value="Genomic_DNA"/>
</dbReference>
<dbReference type="SUPFAM" id="SSF53448">
    <property type="entry name" value="Nucleotide-diphospho-sugar transferases"/>
    <property type="match status" value="1"/>
</dbReference>
<comment type="caution">
    <text evidence="4">The sequence shown here is derived from an EMBL/GenBank/DDBJ whole genome shotgun (WGS) entry which is preliminary data.</text>
</comment>
<reference evidence="4" key="1">
    <citation type="submission" date="2023-07" db="EMBL/GenBank/DDBJ databases">
        <title>Evaluation of the beneficial properties of pineapple isolates.</title>
        <authorList>
            <person name="Adefiranye O."/>
        </authorList>
    </citation>
    <scope>NUCLEOTIDE SEQUENCE</scope>
    <source>
        <strain evidence="4">PAPLE_T1</strain>
    </source>
</reference>
<dbReference type="GO" id="GO:0003983">
    <property type="term" value="F:UTP:glucose-1-phosphate uridylyltransferase activity"/>
    <property type="evidence" value="ECO:0007669"/>
    <property type="project" value="UniProtKB-EC"/>
</dbReference>
<proteinExistence type="inferred from homology"/>
<accession>A0AAW7MDV2</accession>
<dbReference type="RefSeq" id="WP_059107613.1">
    <property type="nucleotide sequence ID" value="NZ_AP024589.1"/>
</dbReference>
<dbReference type="Gene3D" id="3.90.550.10">
    <property type="entry name" value="Spore Coat Polysaccharide Biosynthesis Protein SpsA, Chain A"/>
    <property type="match status" value="1"/>
</dbReference>
<dbReference type="InterPro" id="IPR029044">
    <property type="entry name" value="Nucleotide-diphossugar_trans"/>
</dbReference>
<dbReference type="PANTHER" id="PTHR11952:SF2">
    <property type="entry name" value="LD24639P"/>
    <property type="match status" value="1"/>
</dbReference>
<name>A0AAW7MDV2_9STAP</name>
<evidence type="ECO:0000256" key="1">
    <source>
        <dbReference type="ARBA" id="ARBA00010401"/>
    </source>
</evidence>
<keyword evidence="3 4" id="KW-0548">Nucleotidyltransferase</keyword>
<dbReference type="EC" id="2.7.7.9" evidence="4"/>